<dbReference type="Pfam" id="PF13589">
    <property type="entry name" value="HATPase_c_3"/>
    <property type="match status" value="1"/>
</dbReference>
<dbReference type="AlphaFoldDB" id="A0A6A3MBF6"/>
<dbReference type="Proteomes" id="UP000434957">
    <property type="component" value="Unassembled WGS sequence"/>
</dbReference>
<reference evidence="11 13" key="1">
    <citation type="submission" date="2018-09" db="EMBL/GenBank/DDBJ databases">
        <title>Genomic investigation of the strawberry pathogen Phytophthora fragariae indicates pathogenicity is determined by transcriptional variation in three key races.</title>
        <authorList>
            <person name="Adams T.M."/>
            <person name="Armitage A.D."/>
            <person name="Sobczyk M.K."/>
            <person name="Bates H.J."/>
            <person name="Dunwell J.M."/>
            <person name="Nellist C.F."/>
            <person name="Harrison R.J."/>
        </authorList>
    </citation>
    <scope>NUCLEOTIDE SEQUENCE [LARGE SCALE GENOMIC DNA]</scope>
    <source>
        <strain evidence="9 11">SCRP249</strain>
        <strain evidence="8 13">SCRP324</strain>
        <strain evidence="10 12">SCRP333</strain>
    </source>
</reference>
<dbReference type="CDD" id="cd16926">
    <property type="entry name" value="HATPase_MutL-MLH-PMS-like"/>
    <property type="match status" value="1"/>
</dbReference>
<evidence type="ECO:0000256" key="1">
    <source>
        <dbReference type="ARBA" id="ARBA00004123"/>
    </source>
</evidence>
<keyword evidence="4" id="KW-0234">DNA repair</keyword>
<dbReference type="GO" id="GO:0005524">
    <property type="term" value="F:ATP binding"/>
    <property type="evidence" value="ECO:0007669"/>
    <property type="project" value="InterPro"/>
</dbReference>
<comment type="caution">
    <text evidence="8">The sequence shown here is derived from an EMBL/GenBank/DDBJ whole genome shotgun (WGS) entry which is preliminary data.</text>
</comment>
<feature type="region of interest" description="Disordered" evidence="6">
    <location>
        <begin position="370"/>
        <end position="451"/>
    </location>
</feature>
<dbReference type="SUPFAM" id="SSF55874">
    <property type="entry name" value="ATPase domain of HSP90 chaperone/DNA topoisomerase II/histidine kinase"/>
    <property type="match status" value="1"/>
</dbReference>
<dbReference type="GO" id="GO:0032389">
    <property type="term" value="C:MutLalpha complex"/>
    <property type="evidence" value="ECO:0007669"/>
    <property type="project" value="TreeGrafter"/>
</dbReference>
<evidence type="ECO:0000313" key="12">
    <source>
        <dbReference type="Proteomes" id="UP000434957"/>
    </source>
</evidence>
<dbReference type="SUPFAM" id="SSF54211">
    <property type="entry name" value="Ribosomal protein S5 domain 2-like"/>
    <property type="match status" value="1"/>
</dbReference>
<evidence type="ECO:0000256" key="5">
    <source>
        <dbReference type="ARBA" id="ARBA00023242"/>
    </source>
</evidence>
<dbReference type="GO" id="GO:0006298">
    <property type="term" value="P:mismatch repair"/>
    <property type="evidence" value="ECO:0007669"/>
    <property type="project" value="InterPro"/>
</dbReference>
<dbReference type="Pfam" id="PF16413">
    <property type="entry name" value="Mlh1_C"/>
    <property type="match status" value="1"/>
</dbReference>
<dbReference type="PANTHER" id="PTHR10073:SF12">
    <property type="entry name" value="DNA MISMATCH REPAIR PROTEIN MLH1"/>
    <property type="match status" value="1"/>
</dbReference>
<evidence type="ECO:0000313" key="10">
    <source>
        <dbReference type="EMBL" id="KAE9339316.1"/>
    </source>
</evidence>
<dbReference type="Gene3D" id="3.30.565.10">
    <property type="entry name" value="Histidine kinase-like ATPase, C-terminal domain"/>
    <property type="match status" value="1"/>
</dbReference>
<dbReference type="InterPro" id="IPR014721">
    <property type="entry name" value="Ribsml_uS5_D2-typ_fold_subgr"/>
</dbReference>
<dbReference type="NCBIfam" id="TIGR00585">
    <property type="entry name" value="mutl"/>
    <property type="match status" value="1"/>
</dbReference>
<dbReference type="EMBL" id="QXFU01000609">
    <property type="protein sequence ID" value="KAE9027588.1"/>
    <property type="molecule type" value="Genomic_DNA"/>
</dbReference>
<evidence type="ECO:0000313" key="13">
    <source>
        <dbReference type="Proteomes" id="UP000435112"/>
    </source>
</evidence>
<dbReference type="InterPro" id="IPR020568">
    <property type="entry name" value="Ribosomal_Su5_D2-typ_SF"/>
</dbReference>
<comment type="similarity">
    <text evidence="2">Belongs to the DNA mismatch repair MutL/HexB family.</text>
</comment>
<sequence length="784" mass="88393">MATPAPRIQRLSPDVVNRIAAGEVVHRPANAVKELLENALDAGATHVAVTVSQGGLKLLQIQDNGRGIQRQDLDIVCERFTTSKLKSFEDLKDIRSFGFRGEALASISHVAHVTITSRTADQPCAYKASYRDGKLVAKRPGESKDPKPCAGKNGTQIVVEDLFYNLSTRKQALKNASEQYSRILDVVQKYAVHFGAKGVGFVCKKHRESSCGVNTTQSPSQLDVIRTIYGSKLASELTLFEYERDATAAGSMDLQRKVRGYISNANYHLRKSNFILFINDRLVECPSLKRACEYVYSLYLPKNTHPFIYLSMELPPRNIDVNVHPTKREVHFLHEEDIVDSISQAIEKRLKGGNESRSFSVQPITAMLGISSASSGDASAKQRRRESVMEEEEKKEEAEPSDEEMKKRESDSEDEADRSADSIEIDLSQKPTPPSKKYQPALAPQRLVRTDHRSNTIDKYCFLESQRTQLSQLSQSSSQGNADDRDTSPERKSRRDDSAECDSSAAKTSNPRKRKLSETQSSQEPEPESEDNRRGSLEATQSPQKLSSVQNLLIVMRQKKNKALARLFREHSFVGVVDKQFSLVQYRTKLYIVRHDEVAFHVFYQQVLLQFGETRPISLQTPLPVYDLVLEALKNPRNGYDEEDGPREQLADEIKTLLSANGPMLFEYFSLDIDSQGMLRTLPQLLPDHEPSIHSLPEFVFHLATEVNWEDEEQCFESVAQVLARWYGEMRYPGNADREALVLEHVLFPATKAAAFCPPNELNDAQLITPVACLTNLYKIFERC</sequence>
<evidence type="ECO:0000259" key="7">
    <source>
        <dbReference type="SMART" id="SM01340"/>
    </source>
</evidence>
<dbReference type="CDD" id="cd03483">
    <property type="entry name" value="MutL_Trans_MLH1"/>
    <property type="match status" value="1"/>
</dbReference>
<keyword evidence="3" id="KW-0227">DNA damage</keyword>
<dbReference type="InterPro" id="IPR002099">
    <property type="entry name" value="MutL/Mlh/PMS"/>
</dbReference>
<dbReference type="GO" id="GO:0016887">
    <property type="term" value="F:ATP hydrolysis activity"/>
    <property type="evidence" value="ECO:0007669"/>
    <property type="project" value="InterPro"/>
</dbReference>
<evidence type="ECO:0000313" key="9">
    <source>
        <dbReference type="EMBL" id="KAE9032630.1"/>
    </source>
</evidence>
<gene>
    <name evidence="9" type="ORF">PR001_g10520</name>
    <name evidence="8" type="ORF">PR002_g10629</name>
    <name evidence="10" type="ORF">PR003_g11065</name>
</gene>
<feature type="domain" description="DNA mismatch repair protein S5" evidence="7">
    <location>
        <begin position="225"/>
        <end position="351"/>
    </location>
</feature>
<proteinExistence type="inferred from homology"/>
<evidence type="ECO:0000256" key="2">
    <source>
        <dbReference type="ARBA" id="ARBA00006082"/>
    </source>
</evidence>
<dbReference type="Pfam" id="PF01119">
    <property type="entry name" value="DNA_mis_repair"/>
    <property type="match status" value="1"/>
</dbReference>
<dbReference type="InterPro" id="IPR014762">
    <property type="entry name" value="DNA_mismatch_repair_CS"/>
</dbReference>
<evidence type="ECO:0000256" key="3">
    <source>
        <dbReference type="ARBA" id="ARBA00022763"/>
    </source>
</evidence>
<organism evidence="8 13">
    <name type="scientific">Phytophthora rubi</name>
    <dbReference type="NCBI Taxonomy" id="129364"/>
    <lineage>
        <taxon>Eukaryota</taxon>
        <taxon>Sar</taxon>
        <taxon>Stramenopiles</taxon>
        <taxon>Oomycota</taxon>
        <taxon>Peronosporomycetes</taxon>
        <taxon>Peronosporales</taxon>
        <taxon>Peronosporaceae</taxon>
        <taxon>Phytophthora</taxon>
    </lineage>
</organism>
<keyword evidence="12" id="KW-1185">Reference proteome</keyword>
<dbReference type="GO" id="GO:0030983">
    <property type="term" value="F:mismatched DNA binding"/>
    <property type="evidence" value="ECO:0007669"/>
    <property type="project" value="InterPro"/>
</dbReference>
<name>A0A6A3MBF6_9STRA</name>
<evidence type="ECO:0000313" key="11">
    <source>
        <dbReference type="Proteomes" id="UP000429607"/>
    </source>
</evidence>
<dbReference type="InterPro" id="IPR036890">
    <property type="entry name" value="HATPase_C_sf"/>
</dbReference>
<dbReference type="InterPro" id="IPR038973">
    <property type="entry name" value="MutL/Mlh/Pms-like"/>
</dbReference>
<evidence type="ECO:0000256" key="4">
    <source>
        <dbReference type="ARBA" id="ARBA00023204"/>
    </source>
</evidence>
<dbReference type="EMBL" id="QXFV01000620">
    <property type="protein sequence ID" value="KAE9032630.1"/>
    <property type="molecule type" value="Genomic_DNA"/>
</dbReference>
<dbReference type="PROSITE" id="PS00058">
    <property type="entry name" value="DNA_MISMATCH_REPAIR_1"/>
    <property type="match status" value="1"/>
</dbReference>
<feature type="compositionally biased region" description="Basic and acidic residues" evidence="6">
    <location>
        <begin position="482"/>
        <end position="498"/>
    </location>
</feature>
<dbReference type="OrthoDB" id="10254304at2759"/>
<dbReference type="SMART" id="SM01340">
    <property type="entry name" value="DNA_mis_repair"/>
    <property type="match status" value="1"/>
</dbReference>
<dbReference type="InterPro" id="IPR032189">
    <property type="entry name" value="Mlh1_C"/>
</dbReference>
<dbReference type="FunFam" id="3.30.565.10:FF:000109">
    <property type="entry name" value="Related to MLH1-DNA mismatch repair protein"/>
    <property type="match status" value="1"/>
</dbReference>
<feature type="compositionally biased region" description="Basic and acidic residues" evidence="6">
    <location>
        <begin position="395"/>
        <end position="410"/>
    </location>
</feature>
<evidence type="ECO:0000313" key="8">
    <source>
        <dbReference type="EMBL" id="KAE9027588.1"/>
    </source>
</evidence>
<dbReference type="InterPro" id="IPR013507">
    <property type="entry name" value="DNA_mismatch_S5_2-like"/>
</dbReference>
<protein>
    <submittedName>
        <fullName evidence="8">DNA mismatch repair protein</fullName>
    </submittedName>
</protein>
<comment type="subcellular location">
    <subcellularLocation>
        <location evidence="1">Nucleus</location>
    </subcellularLocation>
</comment>
<dbReference type="PANTHER" id="PTHR10073">
    <property type="entry name" value="DNA MISMATCH REPAIR PROTEIN MLH, PMS, MUTL"/>
    <property type="match status" value="1"/>
</dbReference>
<evidence type="ECO:0000256" key="6">
    <source>
        <dbReference type="SAM" id="MobiDB-lite"/>
    </source>
</evidence>
<accession>A0A6A3MBF6</accession>
<dbReference type="EMBL" id="QXFT01000624">
    <property type="protein sequence ID" value="KAE9339316.1"/>
    <property type="molecule type" value="Genomic_DNA"/>
</dbReference>
<dbReference type="FunFam" id="3.30.230.10:FF:000014">
    <property type="entry name" value="DNA mismatch repair protein Mlh1"/>
    <property type="match status" value="1"/>
</dbReference>
<dbReference type="Proteomes" id="UP000435112">
    <property type="component" value="Unassembled WGS sequence"/>
</dbReference>
<dbReference type="GO" id="GO:0140664">
    <property type="term" value="F:ATP-dependent DNA damage sensor activity"/>
    <property type="evidence" value="ECO:0007669"/>
    <property type="project" value="InterPro"/>
</dbReference>
<dbReference type="Proteomes" id="UP000429607">
    <property type="component" value="Unassembled WGS sequence"/>
</dbReference>
<dbReference type="Gene3D" id="3.30.230.10">
    <property type="match status" value="1"/>
</dbReference>
<keyword evidence="5" id="KW-0539">Nucleus</keyword>
<feature type="region of interest" description="Disordered" evidence="6">
    <location>
        <begin position="471"/>
        <end position="544"/>
    </location>
</feature>